<name>A0A7R8WK80_9CRUS</name>
<organism evidence="2">
    <name type="scientific">Cyprideis torosa</name>
    <dbReference type="NCBI Taxonomy" id="163714"/>
    <lineage>
        <taxon>Eukaryota</taxon>
        <taxon>Metazoa</taxon>
        <taxon>Ecdysozoa</taxon>
        <taxon>Arthropoda</taxon>
        <taxon>Crustacea</taxon>
        <taxon>Oligostraca</taxon>
        <taxon>Ostracoda</taxon>
        <taxon>Podocopa</taxon>
        <taxon>Podocopida</taxon>
        <taxon>Cytherocopina</taxon>
        <taxon>Cytheroidea</taxon>
        <taxon>Cytherideidae</taxon>
        <taxon>Cyprideis</taxon>
    </lineage>
</organism>
<gene>
    <name evidence="2" type="ORF">CTOB1V02_LOCUS11102</name>
</gene>
<dbReference type="InterPro" id="IPR013087">
    <property type="entry name" value="Znf_C2H2_type"/>
</dbReference>
<dbReference type="Gene3D" id="3.30.160.60">
    <property type="entry name" value="Classic Zinc Finger"/>
    <property type="match status" value="1"/>
</dbReference>
<dbReference type="SUPFAM" id="SSF57667">
    <property type="entry name" value="beta-beta-alpha zinc fingers"/>
    <property type="match status" value="1"/>
</dbReference>
<sequence length="746" mass="82888">MPVCPMCQGSGQVQWTSDSNFAAPSTEQCSSSISSSVPTCPICQLSFTFPEHLSLHGLVCKKQENGDVKQEVCMHCDFPLSSVDQYREHLVDRHAMNVHPCHLCPRTFSQKPTLLVHLATSHRKGSVASASVPVSGYRNRKDKKTLVPKVEQNTPQLYAEVSFRSHVCVPPPLPPPPAPHPTPTAELPAPSWTGLTTAPLIRSPYDGNFKRIKAEEEDADMERKLEELSLSDVSGVSAEQNMEEIDTLVLKRAFMLLGPDSEADPQNHARWQSEGENGRLVLEDAGGLTAPVLHSQVMEKWLVVSLLLCCYGFFKELRPSEPFLTEYLIGPKWMNLTNEEVYQNVYPVWTYSYLALLPLVFITTDYFRYKPVIVLEGFAYIATWGLLLWGQGVRQMQLMEFAYGVATSTEVAYYTYIYAKVPKEAYQKVTSYTRSAILIGRTGSGIFAQLLTEFGWMDYGSLNYFSFASVIVSLVFALLLPSVPSSVYFHRKAADTSAAAPSPEDVPSSINILEAEEGAGPGPSLSAWRVLWDDFLFSYRQPSVIKWSIWWALATCGNFQVGNYIQPLWEEKAPFGDQEIYNGAVEAVTTFMGALCAFSVSYIRLNWTLVGDLALFLISLLDACCLFVMGYGESIWGTYAGYLLFRASYQMMITIASYQVAKDIRADSYGLVFGINTFMALLAQTVLTLVAVEEVGFALNPSQQLGFVPAPLRSRSMTAPLRSTPVTPLYPAPFHFPVAGASERFL</sequence>
<protein>
    <submittedName>
        <fullName evidence="2">Uncharacterized protein</fullName>
    </submittedName>
</protein>
<dbReference type="Pfam" id="PF01770">
    <property type="entry name" value="Folate_carrier"/>
    <property type="match status" value="1"/>
</dbReference>
<proteinExistence type="inferred from homology"/>
<evidence type="ECO:0000256" key="1">
    <source>
        <dbReference type="ARBA" id="ARBA00005773"/>
    </source>
</evidence>
<dbReference type="SUPFAM" id="SSF103473">
    <property type="entry name" value="MFS general substrate transporter"/>
    <property type="match status" value="1"/>
</dbReference>
<dbReference type="InterPro" id="IPR002666">
    <property type="entry name" value="Folate_carrier"/>
</dbReference>
<dbReference type="AlphaFoldDB" id="A0A7R8WK80"/>
<dbReference type="GO" id="GO:0005886">
    <property type="term" value="C:plasma membrane"/>
    <property type="evidence" value="ECO:0007669"/>
    <property type="project" value="TreeGrafter"/>
</dbReference>
<dbReference type="PROSITE" id="PS50157">
    <property type="entry name" value="ZINC_FINGER_C2H2_2"/>
    <property type="match status" value="1"/>
</dbReference>
<dbReference type="PANTHER" id="PTHR10686">
    <property type="entry name" value="FOLATE TRANSPORTER"/>
    <property type="match status" value="1"/>
</dbReference>
<comment type="similarity">
    <text evidence="1">Belongs to the reduced folate carrier (RFC) transporter (TC 2.A.48) family.</text>
</comment>
<reference evidence="2" key="1">
    <citation type="submission" date="2020-11" db="EMBL/GenBank/DDBJ databases">
        <authorList>
            <person name="Tran Van P."/>
        </authorList>
    </citation>
    <scope>NUCLEOTIDE SEQUENCE</scope>
</reference>
<dbReference type="NCBIfam" id="TIGR00806">
    <property type="entry name" value="rfc"/>
    <property type="match status" value="1"/>
</dbReference>
<dbReference type="SMART" id="SM00355">
    <property type="entry name" value="ZnF_C2H2"/>
    <property type="match status" value="2"/>
</dbReference>
<dbReference type="Gene3D" id="1.20.1250.20">
    <property type="entry name" value="MFS general substrate transporter like domains"/>
    <property type="match status" value="1"/>
</dbReference>
<dbReference type="PANTHER" id="PTHR10686:SF18">
    <property type="entry name" value="IP11787P-RELATED"/>
    <property type="match status" value="1"/>
</dbReference>
<evidence type="ECO:0000313" key="2">
    <source>
        <dbReference type="EMBL" id="CAD7233279.1"/>
    </source>
</evidence>
<dbReference type="OrthoDB" id="18814at2759"/>
<dbReference type="PROSITE" id="PS00028">
    <property type="entry name" value="ZINC_FINGER_C2H2_1"/>
    <property type="match status" value="1"/>
</dbReference>
<accession>A0A7R8WK80</accession>
<dbReference type="EMBL" id="OB665956">
    <property type="protein sequence ID" value="CAD7233279.1"/>
    <property type="molecule type" value="Genomic_DNA"/>
</dbReference>
<dbReference type="InterPro" id="IPR036259">
    <property type="entry name" value="MFS_trans_sf"/>
</dbReference>
<dbReference type="InterPro" id="IPR036236">
    <property type="entry name" value="Znf_C2H2_sf"/>
</dbReference>
<dbReference type="GO" id="GO:0090482">
    <property type="term" value="F:vitamin transmembrane transporter activity"/>
    <property type="evidence" value="ECO:0007669"/>
    <property type="project" value="InterPro"/>
</dbReference>